<organism evidence="1">
    <name type="scientific">marine metagenome</name>
    <dbReference type="NCBI Taxonomy" id="408172"/>
    <lineage>
        <taxon>unclassified sequences</taxon>
        <taxon>metagenomes</taxon>
        <taxon>ecological metagenomes</taxon>
    </lineage>
</organism>
<dbReference type="AlphaFoldDB" id="A0A382GEE7"/>
<reference evidence="1" key="1">
    <citation type="submission" date="2018-05" db="EMBL/GenBank/DDBJ databases">
        <authorList>
            <person name="Lanie J.A."/>
            <person name="Ng W.-L."/>
            <person name="Kazmierczak K.M."/>
            <person name="Andrzejewski T.M."/>
            <person name="Davidsen T.M."/>
            <person name="Wayne K.J."/>
            <person name="Tettelin H."/>
            <person name="Glass J.I."/>
            <person name="Rusch D."/>
            <person name="Podicherti R."/>
            <person name="Tsui H.-C.T."/>
            <person name="Winkler M.E."/>
        </authorList>
    </citation>
    <scope>NUCLEOTIDE SEQUENCE</scope>
</reference>
<sequence>MKVLKLIFFFLFILNNFANGQIVTPSLDASVLSLMPATAGWRDQTNFNGSVESFKESDLEENESTVSDVSYMISSKILNNIYQESYSSTLNVDKKYSSLFSNLNEKAKKARTKINVAMGFGQPLSGNTHRFFVGVSYGSGRIDEEKSATTSKWQCKEGAEKTTSYGYTYCTDWELKTEEGDSNTVNVQESALGLGISANVWELLYVSGGVQQTSTTDGEVFLANTSTNYRYLGNTWLDKYYGFSIKSTRPGVPKFRLEWSYIQSPSVTKEATFDNSTETSTTREVTNEHDRYEIQIRNMEFSPTNLNNWVFFLHLKTKKIIKDFNTGSGTFQNMTDEQISSGFYWSYPGQAGLSIGLRYIDSKRFLNKTLDTNALSEKVQVSAGKGNRISIDYRF</sequence>
<proteinExistence type="predicted"/>
<gene>
    <name evidence="1" type="ORF">METZ01_LOCUS225918</name>
</gene>
<name>A0A382GEE7_9ZZZZ</name>
<dbReference type="EMBL" id="UINC01054857">
    <property type="protein sequence ID" value="SVB73064.1"/>
    <property type="molecule type" value="Genomic_DNA"/>
</dbReference>
<evidence type="ECO:0000313" key="1">
    <source>
        <dbReference type="EMBL" id="SVB73064.1"/>
    </source>
</evidence>
<protein>
    <submittedName>
        <fullName evidence="1">Uncharacterized protein</fullName>
    </submittedName>
</protein>
<accession>A0A382GEE7</accession>